<organism evidence="4 5">
    <name type="scientific">Microbacterium telephonicum</name>
    <dbReference type="NCBI Taxonomy" id="1714841"/>
    <lineage>
        <taxon>Bacteria</taxon>
        <taxon>Bacillati</taxon>
        <taxon>Actinomycetota</taxon>
        <taxon>Actinomycetes</taxon>
        <taxon>Micrococcales</taxon>
        <taxon>Microbacteriaceae</taxon>
        <taxon>Microbacterium</taxon>
    </lineage>
</organism>
<evidence type="ECO:0000256" key="2">
    <source>
        <dbReference type="ARBA" id="ARBA00023315"/>
    </source>
</evidence>
<keyword evidence="5" id="KW-1185">Reference proteome</keyword>
<evidence type="ECO:0000313" key="5">
    <source>
        <dbReference type="Proteomes" id="UP000273158"/>
    </source>
</evidence>
<protein>
    <submittedName>
        <fullName evidence="4">Putative acetyltransferase</fullName>
    </submittedName>
</protein>
<keyword evidence="2" id="KW-0012">Acyltransferase</keyword>
<dbReference type="Gene3D" id="3.40.630.30">
    <property type="match status" value="1"/>
</dbReference>
<evidence type="ECO:0000313" key="4">
    <source>
        <dbReference type="EMBL" id="RLK47360.1"/>
    </source>
</evidence>
<dbReference type="AlphaFoldDB" id="A0A498C297"/>
<dbReference type="InterPro" id="IPR000182">
    <property type="entry name" value="GNAT_dom"/>
</dbReference>
<evidence type="ECO:0000256" key="1">
    <source>
        <dbReference type="ARBA" id="ARBA00022679"/>
    </source>
</evidence>
<evidence type="ECO:0000259" key="3">
    <source>
        <dbReference type="PROSITE" id="PS51186"/>
    </source>
</evidence>
<dbReference type="GO" id="GO:0016747">
    <property type="term" value="F:acyltransferase activity, transferring groups other than amino-acyl groups"/>
    <property type="evidence" value="ECO:0007669"/>
    <property type="project" value="InterPro"/>
</dbReference>
<dbReference type="PANTHER" id="PTHR43877:SF5">
    <property type="entry name" value="BLL8307 PROTEIN"/>
    <property type="match status" value="1"/>
</dbReference>
<dbReference type="OrthoDB" id="9803233at2"/>
<dbReference type="SUPFAM" id="SSF55729">
    <property type="entry name" value="Acyl-CoA N-acyltransferases (Nat)"/>
    <property type="match status" value="1"/>
</dbReference>
<gene>
    <name evidence="4" type="ORF">C7474_1934</name>
</gene>
<dbReference type="Pfam" id="PF00583">
    <property type="entry name" value="Acetyltransf_1"/>
    <property type="match status" value="1"/>
</dbReference>
<dbReference type="RefSeq" id="WP_121059467.1">
    <property type="nucleotide sequence ID" value="NZ_RCDB01000003.1"/>
</dbReference>
<name>A0A498C297_9MICO</name>
<dbReference type="PANTHER" id="PTHR43877">
    <property type="entry name" value="AMINOALKYLPHOSPHONATE N-ACETYLTRANSFERASE-RELATED-RELATED"/>
    <property type="match status" value="1"/>
</dbReference>
<keyword evidence="1 4" id="KW-0808">Transferase</keyword>
<proteinExistence type="predicted"/>
<feature type="domain" description="N-acetyltransferase" evidence="3">
    <location>
        <begin position="3"/>
        <end position="150"/>
    </location>
</feature>
<dbReference type="PROSITE" id="PS51186">
    <property type="entry name" value="GNAT"/>
    <property type="match status" value="1"/>
</dbReference>
<dbReference type="Proteomes" id="UP000273158">
    <property type="component" value="Unassembled WGS sequence"/>
</dbReference>
<dbReference type="InterPro" id="IPR050832">
    <property type="entry name" value="Bact_Acetyltransf"/>
</dbReference>
<sequence>MQIVVDDLSGAATQRLLAAHLAGMRATPGECVHALDLEALRHPSLTVWTVRIGDEVIGVGALKRLDAENAELKSMRVADGHRGTGAGRGILRHILAEARAAGFANVWLETGSSVEFLPARTLYSSEGFAPCGPYGDYVEDPLSVFMTRTL</sequence>
<reference evidence="4 5" key="1">
    <citation type="journal article" date="2015" name="Stand. Genomic Sci.">
        <title>Genomic Encyclopedia of Bacterial and Archaeal Type Strains, Phase III: the genomes of soil and plant-associated and newly described type strains.</title>
        <authorList>
            <person name="Whitman W.B."/>
            <person name="Woyke T."/>
            <person name="Klenk H.P."/>
            <person name="Zhou Y."/>
            <person name="Lilburn T.G."/>
            <person name="Beck B.J."/>
            <person name="De Vos P."/>
            <person name="Vandamme P."/>
            <person name="Eisen J.A."/>
            <person name="Garrity G."/>
            <person name="Hugenholtz P."/>
            <person name="Kyrpides N.C."/>
        </authorList>
    </citation>
    <scope>NUCLEOTIDE SEQUENCE [LARGE SCALE GENOMIC DNA]</scope>
    <source>
        <strain evidence="4 5">S2T63</strain>
    </source>
</reference>
<dbReference type="CDD" id="cd04301">
    <property type="entry name" value="NAT_SF"/>
    <property type="match status" value="1"/>
</dbReference>
<dbReference type="InterPro" id="IPR016181">
    <property type="entry name" value="Acyl_CoA_acyltransferase"/>
</dbReference>
<dbReference type="EMBL" id="RCDB01000003">
    <property type="protein sequence ID" value="RLK47360.1"/>
    <property type="molecule type" value="Genomic_DNA"/>
</dbReference>
<accession>A0A498C297</accession>
<comment type="caution">
    <text evidence="4">The sequence shown here is derived from an EMBL/GenBank/DDBJ whole genome shotgun (WGS) entry which is preliminary data.</text>
</comment>